<dbReference type="Proteomes" id="UP001597211">
    <property type="component" value="Unassembled WGS sequence"/>
</dbReference>
<organism evidence="1 2">
    <name type="scientific">Paenibacillus timonensis</name>
    <dbReference type="NCBI Taxonomy" id="225915"/>
    <lineage>
        <taxon>Bacteria</taxon>
        <taxon>Bacillati</taxon>
        <taxon>Bacillota</taxon>
        <taxon>Bacilli</taxon>
        <taxon>Bacillales</taxon>
        <taxon>Paenibacillaceae</taxon>
        <taxon>Paenibacillus</taxon>
    </lineage>
</organism>
<comment type="caution">
    <text evidence="1">The sequence shown here is derived from an EMBL/GenBank/DDBJ whole genome shotgun (WGS) entry which is preliminary data.</text>
</comment>
<name>A0ABW3SC43_9BACL</name>
<sequence length="53" mass="5869">MTLIIDVKVSFALISVPGAPHLEQNALDYWVSRGLWSEVTRICSICGEMTMDA</sequence>
<dbReference type="RefSeq" id="WP_240269551.1">
    <property type="nucleotide sequence ID" value="NZ_JAKSXN010000027.1"/>
</dbReference>
<keyword evidence="2" id="KW-1185">Reference proteome</keyword>
<proteinExistence type="predicted"/>
<gene>
    <name evidence="1" type="ORF">ACFQ2Z_13415</name>
</gene>
<reference evidence="2" key="1">
    <citation type="journal article" date="2019" name="Int. J. Syst. Evol. Microbiol.">
        <title>The Global Catalogue of Microorganisms (GCM) 10K type strain sequencing project: providing services to taxonomists for standard genome sequencing and annotation.</title>
        <authorList>
            <consortium name="The Broad Institute Genomics Platform"/>
            <consortium name="The Broad Institute Genome Sequencing Center for Infectious Disease"/>
            <person name="Wu L."/>
            <person name="Ma J."/>
        </authorList>
    </citation>
    <scope>NUCLEOTIDE SEQUENCE [LARGE SCALE GENOMIC DNA]</scope>
    <source>
        <strain evidence="2">CCUG 48216</strain>
    </source>
</reference>
<evidence type="ECO:0000313" key="2">
    <source>
        <dbReference type="Proteomes" id="UP001597211"/>
    </source>
</evidence>
<evidence type="ECO:0000313" key="1">
    <source>
        <dbReference type="EMBL" id="MFD1182359.1"/>
    </source>
</evidence>
<dbReference type="EMBL" id="JBHTKZ010000024">
    <property type="protein sequence ID" value="MFD1182359.1"/>
    <property type="molecule type" value="Genomic_DNA"/>
</dbReference>
<protein>
    <submittedName>
        <fullName evidence="1">Uncharacterized protein</fullName>
    </submittedName>
</protein>
<accession>A0ABW3SC43</accession>